<proteinExistence type="predicted"/>
<dbReference type="EMBL" id="LJAM02000291">
    <property type="protein sequence ID" value="RAP70654.1"/>
    <property type="molecule type" value="Genomic_DNA"/>
</dbReference>
<comment type="caution">
    <text evidence="1">The sequence shown here is derived from an EMBL/GenBank/DDBJ whole genome shotgun (WGS) entry which is preliminary data.</text>
</comment>
<evidence type="ECO:0000313" key="2">
    <source>
        <dbReference type="Proteomes" id="UP000244334"/>
    </source>
</evidence>
<protein>
    <submittedName>
        <fullName evidence="1">Uncharacterized protein</fullName>
    </submittedName>
</protein>
<reference evidence="1" key="1">
    <citation type="submission" date="2018-04" db="EMBL/GenBank/DDBJ databases">
        <title>Genomes of the Obligate Erwinia dacicola and Facultative Enterobacter sp. OLF Endosymbionts of the Olive Fruit fly, Bactrocera oleae.</title>
        <authorList>
            <person name="Estes A.M."/>
            <person name="Hearn D.J."/>
            <person name="Agarwal S."/>
            <person name="Pierson E.A."/>
            <person name="Dunning-Hotopp J.C."/>
        </authorList>
    </citation>
    <scope>NUCLEOTIDE SEQUENCE [LARGE SCALE GENOMIC DNA]</scope>
    <source>
        <strain evidence="1">Oroville</strain>
    </source>
</reference>
<dbReference type="Proteomes" id="UP000244334">
    <property type="component" value="Unassembled WGS sequence"/>
</dbReference>
<accession>A0A328TSD1</accession>
<dbReference type="AlphaFoldDB" id="A0A328TSD1"/>
<organism evidence="1 2">
    <name type="scientific">Candidatus Erwinia dacicola</name>
    <dbReference type="NCBI Taxonomy" id="252393"/>
    <lineage>
        <taxon>Bacteria</taxon>
        <taxon>Pseudomonadati</taxon>
        <taxon>Pseudomonadota</taxon>
        <taxon>Gammaproteobacteria</taxon>
        <taxon>Enterobacterales</taxon>
        <taxon>Erwiniaceae</taxon>
        <taxon>Erwinia</taxon>
    </lineage>
</organism>
<evidence type="ECO:0000313" key="1">
    <source>
        <dbReference type="EMBL" id="RAP70654.1"/>
    </source>
</evidence>
<gene>
    <name evidence="1" type="ORF">ACZ87_02539</name>
</gene>
<sequence>MLAKSIIVIPAHSAFQRHTTHFLLRGGVDAGVTLLLARCNRISAGF</sequence>
<keyword evidence="2" id="KW-1185">Reference proteome</keyword>
<name>A0A328TSD1_9GAMM</name>